<gene>
    <name evidence="2" type="ORF">AAFH96_34830</name>
</gene>
<evidence type="ECO:0000256" key="1">
    <source>
        <dbReference type="SAM" id="MobiDB-lite"/>
    </source>
</evidence>
<dbReference type="InterPro" id="IPR046036">
    <property type="entry name" value="DUF5994"/>
</dbReference>
<dbReference type="RefSeq" id="WP_375737047.1">
    <property type="nucleotide sequence ID" value="NZ_JBCGDC010000213.1"/>
</dbReference>
<feature type="region of interest" description="Disordered" evidence="1">
    <location>
        <begin position="149"/>
        <end position="185"/>
    </location>
</feature>
<dbReference type="EMBL" id="JBCGDC010000213">
    <property type="protein sequence ID" value="MFB6398211.1"/>
    <property type="molecule type" value="Genomic_DNA"/>
</dbReference>
<proteinExistence type="predicted"/>
<organism evidence="2 3">
    <name type="scientific">Polymorphospora lycopeni</name>
    <dbReference type="NCBI Taxonomy" id="3140240"/>
    <lineage>
        <taxon>Bacteria</taxon>
        <taxon>Bacillati</taxon>
        <taxon>Actinomycetota</taxon>
        <taxon>Actinomycetes</taxon>
        <taxon>Micromonosporales</taxon>
        <taxon>Micromonosporaceae</taxon>
        <taxon>Polymorphospora</taxon>
    </lineage>
</organism>
<evidence type="ECO:0000313" key="2">
    <source>
        <dbReference type="EMBL" id="MFB6398211.1"/>
    </source>
</evidence>
<accession>A0ABV5D1S9</accession>
<dbReference type="Pfam" id="PF19457">
    <property type="entry name" value="DUF5994"/>
    <property type="match status" value="1"/>
</dbReference>
<reference evidence="2 3" key="1">
    <citation type="submission" date="2024-04" db="EMBL/GenBank/DDBJ databases">
        <title>Polymorphospora sp. isolated from Baiyangdian Lake in Xiong'an New Area.</title>
        <authorList>
            <person name="Zhang X."/>
            <person name="Liu J."/>
        </authorList>
    </citation>
    <scope>NUCLEOTIDE SEQUENCE [LARGE SCALE GENOMIC DNA]</scope>
    <source>
        <strain evidence="2 3">2-325</strain>
    </source>
</reference>
<protein>
    <submittedName>
        <fullName evidence="2">DUF5994 family protein</fullName>
    </submittedName>
</protein>
<dbReference type="Proteomes" id="UP001582793">
    <property type="component" value="Unassembled WGS sequence"/>
</dbReference>
<name>A0ABV5D1S9_9ACTN</name>
<feature type="compositionally biased region" description="Basic residues" evidence="1">
    <location>
        <begin position="173"/>
        <end position="185"/>
    </location>
</feature>
<comment type="caution">
    <text evidence="2">The sequence shown here is derived from an EMBL/GenBank/DDBJ whole genome shotgun (WGS) entry which is preliminary data.</text>
</comment>
<keyword evidence="3" id="KW-1185">Reference proteome</keyword>
<sequence length="185" mass="19748">MLTAMQRATVIPSSPPSRPRLVLAPVRASRAILDGGWWPRSWDPVAELPGLVLALSDRYGRIRNVILNNGAWDSRFRRLVVGTDVVRVGWFASLDTALLIATTDRGDQLDLLVVPPASTAAAAEQAMTTAADPTNTMHAPEILTAASAPPSPIAGIDPNAVWDNEGGNTATGRPHHRPTKRQSAP</sequence>
<evidence type="ECO:0000313" key="3">
    <source>
        <dbReference type="Proteomes" id="UP001582793"/>
    </source>
</evidence>